<dbReference type="Proteomes" id="UP000765509">
    <property type="component" value="Unassembled WGS sequence"/>
</dbReference>
<keyword evidence="2" id="KW-1185">Reference proteome</keyword>
<protein>
    <submittedName>
        <fullName evidence="1">Uncharacterized protein</fullName>
    </submittedName>
</protein>
<reference evidence="1" key="1">
    <citation type="submission" date="2021-03" db="EMBL/GenBank/DDBJ databases">
        <title>Draft genome sequence of rust myrtle Austropuccinia psidii MF-1, a brazilian biotype.</title>
        <authorList>
            <person name="Quecine M.C."/>
            <person name="Pachon D.M.R."/>
            <person name="Bonatelli M.L."/>
            <person name="Correr F.H."/>
            <person name="Franceschini L.M."/>
            <person name="Leite T.F."/>
            <person name="Margarido G.R.A."/>
            <person name="Almeida C.A."/>
            <person name="Ferrarezi J.A."/>
            <person name="Labate C.A."/>
        </authorList>
    </citation>
    <scope>NUCLEOTIDE SEQUENCE</scope>
    <source>
        <strain evidence="1">MF-1</strain>
    </source>
</reference>
<evidence type="ECO:0000313" key="1">
    <source>
        <dbReference type="EMBL" id="MBW0519728.1"/>
    </source>
</evidence>
<dbReference type="EMBL" id="AVOT02027602">
    <property type="protein sequence ID" value="MBW0519728.1"/>
    <property type="molecule type" value="Genomic_DNA"/>
</dbReference>
<gene>
    <name evidence="1" type="ORF">O181_059443</name>
</gene>
<comment type="caution">
    <text evidence="1">The sequence shown here is derived from an EMBL/GenBank/DDBJ whole genome shotgun (WGS) entry which is preliminary data.</text>
</comment>
<proteinExistence type="predicted"/>
<evidence type="ECO:0000313" key="2">
    <source>
        <dbReference type="Proteomes" id="UP000765509"/>
    </source>
</evidence>
<sequence>MVTFSGPISIFSDQGLKIQHPFQRRIIQLISLTSYGGNQKTIQGPQPPGHAGVGLEVQFRIIQKGRFSGVLNHFNKLSRWKVLQHPLDNSIGPYR</sequence>
<accession>A0A9Q3HWI3</accession>
<dbReference type="AlphaFoldDB" id="A0A9Q3HWI3"/>
<organism evidence="1 2">
    <name type="scientific">Austropuccinia psidii MF-1</name>
    <dbReference type="NCBI Taxonomy" id="1389203"/>
    <lineage>
        <taxon>Eukaryota</taxon>
        <taxon>Fungi</taxon>
        <taxon>Dikarya</taxon>
        <taxon>Basidiomycota</taxon>
        <taxon>Pucciniomycotina</taxon>
        <taxon>Pucciniomycetes</taxon>
        <taxon>Pucciniales</taxon>
        <taxon>Sphaerophragmiaceae</taxon>
        <taxon>Austropuccinia</taxon>
    </lineage>
</organism>
<name>A0A9Q3HWI3_9BASI</name>